<sequence length="497" mass="54606">MRKMGAQATSQEVDPACVQFVCSVIELEAGGSIETFALLRGGNVISRWVVMGAWSCGNFWARLTELGGLACGASNQRLAHPNLRARLQTLGQRLSSELSPFALGILSRHASSSGTGRPLTLQNGLYTRGSSVVTETDTLQARNSEKAQSMLFRFREAQAADLGIIDAGRTRRPKRITEVDSIPSCEKWRGQVLREISRKVSRIQEPVLSDYQIRDLNDEINKLMREKHMWEVQIRNLGGPNYMRGGGRIYDEQGREIPGGGKGYRYFGRAKELPGVKELFEAAQSRGKEDKPLEESKDLRRNVDAAYYGYAPGEETDELLRYEAGKEREAAANLIKNGLGEPPDGWTSLPGDTDGETWLLPTMEEPMAAWARWTGADGGQTRPRGAAQQPLRAQRASAHPPKQATHRPASLQNARRDAPASEGGVIRAASRQLWGTFTLVILPPGARATCSHFAWPPPPAPAARLPGLVWFAPRACPSISAFEGRWTARHAFGEKLG</sequence>
<evidence type="ECO:0000256" key="4">
    <source>
        <dbReference type="ARBA" id="ARBA00022728"/>
    </source>
</evidence>
<dbReference type="GO" id="GO:0000350">
    <property type="term" value="P:generation of catalytic spliceosome for second transesterification step"/>
    <property type="evidence" value="ECO:0007669"/>
    <property type="project" value="InterPro"/>
</dbReference>
<dbReference type="GO" id="GO:0005684">
    <property type="term" value="C:U2-type spliceosomal complex"/>
    <property type="evidence" value="ECO:0007669"/>
    <property type="project" value="UniProtKB-ARBA"/>
</dbReference>
<keyword evidence="4" id="KW-0747">Spliceosome</keyword>
<comment type="function">
    <text evidence="1">Involved in pre-mRNA splicing.</text>
</comment>
<evidence type="ECO:0000256" key="6">
    <source>
        <dbReference type="ARBA" id="ARBA00023242"/>
    </source>
</evidence>
<proteinExistence type="inferred from homology"/>
<protein>
    <submittedName>
        <fullName evidence="8">Uncharacterized protein</fullName>
    </submittedName>
</protein>
<dbReference type="SUPFAM" id="SSF140102">
    <property type="entry name" value="ISY1 domain-like"/>
    <property type="match status" value="1"/>
</dbReference>
<keyword evidence="4" id="KW-0507">mRNA processing</keyword>
<dbReference type="Proteomes" id="UP000245956">
    <property type="component" value="Unassembled WGS sequence"/>
</dbReference>
<evidence type="ECO:0000256" key="3">
    <source>
        <dbReference type="ARBA" id="ARBA00007002"/>
    </source>
</evidence>
<dbReference type="GO" id="GO:0000974">
    <property type="term" value="C:Prp19 complex"/>
    <property type="evidence" value="ECO:0007669"/>
    <property type="project" value="UniProtKB-ARBA"/>
</dbReference>
<keyword evidence="6" id="KW-0539">Nucleus</keyword>
<organism evidence="8 9">
    <name type="scientific">Purpureocillium lilacinum</name>
    <name type="common">Paecilomyces lilacinus</name>
    <dbReference type="NCBI Taxonomy" id="33203"/>
    <lineage>
        <taxon>Eukaryota</taxon>
        <taxon>Fungi</taxon>
        <taxon>Dikarya</taxon>
        <taxon>Ascomycota</taxon>
        <taxon>Pezizomycotina</taxon>
        <taxon>Sordariomycetes</taxon>
        <taxon>Hypocreomycetidae</taxon>
        <taxon>Hypocreales</taxon>
        <taxon>Ophiocordycipitaceae</taxon>
        <taxon>Purpureocillium</taxon>
    </lineage>
</organism>
<evidence type="ECO:0000313" key="8">
    <source>
        <dbReference type="EMBL" id="PWI68267.1"/>
    </source>
</evidence>
<dbReference type="Gene3D" id="1.10.287.660">
    <property type="entry name" value="Helix hairpin bin"/>
    <property type="match status" value="1"/>
</dbReference>
<dbReference type="InterPro" id="IPR037200">
    <property type="entry name" value="Isy1_sf"/>
</dbReference>
<dbReference type="PANTHER" id="PTHR13021">
    <property type="entry name" value="PRE-MRNA-SPLICING FACTOR ISY1"/>
    <property type="match status" value="1"/>
</dbReference>
<gene>
    <name evidence="8" type="ORF">PCL_02036</name>
</gene>
<evidence type="ECO:0000256" key="2">
    <source>
        <dbReference type="ARBA" id="ARBA00004123"/>
    </source>
</evidence>
<reference evidence="8 9" key="1">
    <citation type="journal article" date="2016" name="Front. Microbiol.">
        <title>Genome and transcriptome sequences reveal the specific parasitism of the nematophagous Purpureocillium lilacinum 36-1.</title>
        <authorList>
            <person name="Xie J."/>
            <person name="Li S."/>
            <person name="Mo C."/>
            <person name="Xiao X."/>
            <person name="Peng D."/>
            <person name="Wang G."/>
            <person name="Xiao Y."/>
        </authorList>
    </citation>
    <scope>NUCLEOTIDE SEQUENCE [LARGE SCALE GENOMIC DNA]</scope>
    <source>
        <strain evidence="8 9">36-1</strain>
    </source>
</reference>
<dbReference type="FunFam" id="1.10.287.660:FF:000001">
    <property type="entry name" value="pre-mRNA-splicing factor ISY1 homolog"/>
    <property type="match status" value="1"/>
</dbReference>
<comment type="caution">
    <text evidence="8">The sequence shown here is derived from an EMBL/GenBank/DDBJ whole genome shotgun (WGS) entry which is preliminary data.</text>
</comment>
<dbReference type="EMBL" id="LCWV01000015">
    <property type="protein sequence ID" value="PWI68267.1"/>
    <property type="molecule type" value="Genomic_DNA"/>
</dbReference>
<dbReference type="InterPro" id="IPR009360">
    <property type="entry name" value="Isy1"/>
</dbReference>
<dbReference type="Pfam" id="PF06246">
    <property type="entry name" value="Isy1"/>
    <property type="match status" value="1"/>
</dbReference>
<name>A0A2U3E191_PURLI</name>
<dbReference type="InterPro" id="IPR029012">
    <property type="entry name" value="Helix_hairpin_bin_sf"/>
</dbReference>
<feature type="region of interest" description="Disordered" evidence="7">
    <location>
        <begin position="375"/>
        <end position="423"/>
    </location>
</feature>
<evidence type="ECO:0000256" key="1">
    <source>
        <dbReference type="ARBA" id="ARBA00003777"/>
    </source>
</evidence>
<comment type="subcellular location">
    <subcellularLocation>
        <location evidence="2">Nucleus</location>
    </subcellularLocation>
</comment>
<evidence type="ECO:0000256" key="7">
    <source>
        <dbReference type="SAM" id="MobiDB-lite"/>
    </source>
</evidence>
<comment type="similarity">
    <text evidence="3">Belongs to the ISY1 family.</text>
</comment>
<accession>A0A2U3E191</accession>
<dbReference type="AlphaFoldDB" id="A0A2U3E191"/>
<evidence type="ECO:0000313" key="9">
    <source>
        <dbReference type="Proteomes" id="UP000245956"/>
    </source>
</evidence>
<dbReference type="GO" id="GO:0071014">
    <property type="term" value="C:post-mRNA release spliceosomal complex"/>
    <property type="evidence" value="ECO:0007669"/>
    <property type="project" value="UniProtKB-ARBA"/>
</dbReference>
<evidence type="ECO:0000256" key="5">
    <source>
        <dbReference type="ARBA" id="ARBA00023187"/>
    </source>
</evidence>
<keyword evidence="5" id="KW-0508">mRNA splicing</keyword>